<keyword evidence="3" id="KW-0804">Transcription</keyword>
<dbReference type="InterPro" id="IPR019888">
    <property type="entry name" value="Tscrpt_reg_AsnC-like"/>
</dbReference>
<organism evidence="5 6">
    <name type="scientific">Halobacterium salinarum (strain ATCC 700922 / JCM 11081 / NRC-1)</name>
    <name type="common">Halobacterium halobium</name>
    <dbReference type="NCBI Taxonomy" id="64091"/>
    <lineage>
        <taxon>Archaea</taxon>
        <taxon>Methanobacteriati</taxon>
        <taxon>Methanobacteriota</taxon>
        <taxon>Stenosarchaea group</taxon>
        <taxon>Halobacteria</taxon>
        <taxon>Halobacteriales</taxon>
        <taxon>Halobacteriaceae</taxon>
        <taxon>Halobacterium</taxon>
        <taxon>Halobacterium salinarum NRC-34001</taxon>
    </lineage>
</organism>
<dbReference type="EMBL" id="AE004437">
    <property type="protein sequence ID" value="AAG19554.1"/>
    <property type="molecule type" value="Genomic_DNA"/>
</dbReference>
<evidence type="ECO:0000259" key="4">
    <source>
        <dbReference type="PROSITE" id="PS50956"/>
    </source>
</evidence>
<reference evidence="5 6" key="1">
    <citation type="journal article" date="2000" name="Proc. Natl. Acad. Sci. U.S.A.">
        <title>Genome sequence of Halobacterium species NRC-1.</title>
        <authorList>
            <person name="Ng W.V."/>
            <person name="Kennedy S.P."/>
            <person name="Mahairas G.G."/>
            <person name="Berquist B."/>
            <person name="Pan M."/>
            <person name="Shukla H.D."/>
            <person name="Lasky S.R."/>
            <person name="Baliga N.S."/>
            <person name="Thorsson V."/>
            <person name="Sbrogna J."/>
            <person name="Swartzell S."/>
            <person name="Weir D."/>
            <person name="Hall J."/>
            <person name="Dahl T.A."/>
            <person name="Welti R."/>
            <person name="Goo Y.A."/>
            <person name="Leithauser B."/>
            <person name="Keller K."/>
            <person name="Cruz R."/>
            <person name="Danson M.J."/>
            <person name="Hough D.W."/>
            <person name="Maddocks D.G."/>
            <person name="Jablonski P.E."/>
            <person name="Krebs M.P."/>
            <person name="Angevine C.M."/>
            <person name="Dale H."/>
            <person name="Isenbarger T.A."/>
            <person name="Peck R.F."/>
            <person name="Pohlschroder M."/>
            <person name="Spudich J.L."/>
            <person name="Jung K.W."/>
            <person name="Alam M."/>
            <person name="Freitas T."/>
            <person name="Hou S."/>
            <person name="Daniels C.J."/>
            <person name="Dennis P.P."/>
            <person name="Omer A.D."/>
            <person name="Ebhardt H."/>
            <person name="Lowe T.M."/>
            <person name="Liang P."/>
            <person name="Riley M."/>
            <person name="Hood L."/>
            <person name="DasSarma S."/>
        </authorList>
    </citation>
    <scope>NUCLEOTIDE SEQUENCE [LARGE SCALE GENOMIC DNA]</scope>
    <source>
        <strain evidence="6">ATCC 700922 / JCM 11081 / NRC-1</strain>
    </source>
</reference>
<dbReference type="Proteomes" id="UP000000554">
    <property type="component" value="Chromosome"/>
</dbReference>
<dbReference type="PROSITE" id="PS50956">
    <property type="entry name" value="HTH_ASNC_2"/>
    <property type="match status" value="1"/>
</dbReference>
<dbReference type="InterPro" id="IPR019885">
    <property type="entry name" value="Tscrpt_reg_HTH_AsnC-type_CS"/>
</dbReference>
<dbReference type="PIR" id="F84273">
    <property type="entry name" value="F84273"/>
</dbReference>
<dbReference type="SUPFAM" id="SSF46785">
    <property type="entry name" value="Winged helix' DNA-binding domain"/>
    <property type="match status" value="1"/>
</dbReference>
<dbReference type="Pfam" id="PF13404">
    <property type="entry name" value="HTH_AsnC-type"/>
    <property type="match status" value="1"/>
</dbReference>
<dbReference type="GO" id="GO:0006355">
    <property type="term" value="P:regulation of DNA-templated transcription"/>
    <property type="evidence" value="ECO:0000318"/>
    <property type="project" value="GO_Central"/>
</dbReference>
<dbReference type="PROSITE" id="PS00519">
    <property type="entry name" value="HTH_ASNC_1"/>
    <property type="match status" value="1"/>
</dbReference>
<dbReference type="CDD" id="cd00090">
    <property type="entry name" value="HTH_ARSR"/>
    <property type="match status" value="1"/>
</dbReference>
<dbReference type="InterPro" id="IPR056526">
    <property type="entry name" value="TRASH_HVO_1752"/>
</dbReference>
<evidence type="ECO:0000313" key="5">
    <source>
        <dbReference type="EMBL" id="AAG19554.1"/>
    </source>
</evidence>
<dbReference type="PANTHER" id="PTHR43413">
    <property type="entry name" value="TRANSCRIPTIONAL REGULATOR, ASNC FAMILY"/>
    <property type="match status" value="1"/>
</dbReference>
<evidence type="ECO:0000256" key="2">
    <source>
        <dbReference type="ARBA" id="ARBA00023125"/>
    </source>
</evidence>
<dbReference type="SMART" id="SM00418">
    <property type="entry name" value="HTH_ARSR"/>
    <property type="match status" value="1"/>
</dbReference>
<proteinExistence type="predicted"/>
<dbReference type="InterPro" id="IPR050684">
    <property type="entry name" value="HTH-Siroheme_Decarb"/>
</dbReference>
<protein>
    <recommendedName>
        <fullName evidence="4">HTH asnC-type domain-containing protein</fullName>
    </recommendedName>
</protein>
<dbReference type="InterPro" id="IPR036390">
    <property type="entry name" value="WH_DNA-bd_sf"/>
</dbReference>
<dbReference type="SMART" id="SM00344">
    <property type="entry name" value="HTH_ASNC"/>
    <property type="match status" value="1"/>
</dbReference>
<gene>
    <name evidence="5" type="ordered locus">VNG_1179C</name>
</gene>
<keyword evidence="2" id="KW-0238">DNA-binding</keyword>
<dbReference type="PATRIC" id="fig|64091.14.peg.902"/>
<evidence type="ECO:0000313" key="6">
    <source>
        <dbReference type="Proteomes" id="UP000000554"/>
    </source>
</evidence>
<dbReference type="PRINTS" id="PR00033">
    <property type="entry name" value="HTHASNC"/>
</dbReference>
<name>Q9HQG1_HALSA</name>
<dbReference type="InParanoid" id="Q9HQG1"/>
<dbReference type="InterPro" id="IPR011017">
    <property type="entry name" value="TRASH_dom"/>
</dbReference>
<dbReference type="InterPro" id="IPR011991">
    <property type="entry name" value="ArsR-like_HTH"/>
</dbReference>
<dbReference type="PaxDb" id="64091-VNG_1179C"/>
<dbReference type="KEGG" id="hal:VNG_1179C"/>
<evidence type="ECO:0000256" key="3">
    <source>
        <dbReference type="ARBA" id="ARBA00023163"/>
    </source>
</evidence>
<keyword evidence="1" id="KW-0805">Transcription regulation</keyword>
<dbReference type="InterPro" id="IPR000485">
    <property type="entry name" value="AsnC-type_HTH_dom"/>
</dbReference>
<dbReference type="PANTHER" id="PTHR43413:SF4">
    <property type="entry name" value="HTH-TYPE TRANSCRIPTIONAL REGULATOR LYSM"/>
    <property type="match status" value="1"/>
</dbReference>
<evidence type="ECO:0000256" key="1">
    <source>
        <dbReference type="ARBA" id="ARBA00023015"/>
    </source>
</evidence>
<dbReference type="STRING" id="64091.VNG_1179C"/>
<sequence>MAVLLACTRLTPAGAADVAAPRRRAVGCGTALGLRPRPTRMSDLDDTDRRILALLAADARRPYSDIADAVGLSAPAVSDRITKLQDAGVLRRFTIDLDRSRLRDGTHVLVSFAVHPGRQDDVRAAVAAADAVEHVFVTAAGDVTCSARLPVADVSEWVADTVDFEAITDYEVTALAAASWEPTAGSADLALACDECGNTVTSEGTTATIDGDRHHFCCQSCERQFRQRYERLDADA</sequence>
<dbReference type="HOGENOM" id="CLU_091233_4_0_2"/>
<dbReference type="GO" id="GO:0003700">
    <property type="term" value="F:DNA-binding transcription factor activity"/>
    <property type="evidence" value="ECO:0000318"/>
    <property type="project" value="GO_Central"/>
</dbReference>
<dbReference type="InterPro" id="IPR001845">
    <property type="entry name" value="HTH_ArsR_DNA-bd_dom"/>
</dbReference>
<accession>Q9HQG1</accession>
<feature type="domain" description="HTH asnC-type" evidence="4">
    <location>
        <begin position="44"/>
        <end position="107"/>
    </location>
</feature>
<dbReference type="InterPro" id="IPR036388">
    <property type="entry name" value="WH-like_DNA-bd_sf"/>
</dbReference>
<keyword evidence="6" id="KW-1185">Reference proteome</keyword>
<dbReference type="AlphaFoldDB" id="Q9HQG1"/>
<dbReference type="GO" id="GO:0043565">
    <property type="term" value="F:sequence-specific DNA binding"/>
    <property type="evidence" value="ECO:0007669"/>
    <property type="project" value="InterPro"/>
</dbReference>
<dbReference type="Pfam" id="PF24273">
    <property type="entry name" value="TRASH_HVO_1752_C"/>
    <property type="match status" value="1"/>
</dbReference>
<dbReference type="SMART" id="SM00746">
    <property type="entry name" value="TRASH"/>
    <property type="match status" value="1"/>
</dbReference>
<dbReference type="Gene3D" id="1.10.10.10">
    <property type="entry name" value="Winged helix-like DNA-binding domain superfamily/Winged helix DNA-binding domain"/>
    <property type="match status" value="1"/>
</dbReference>